<dbReference type="InterPro" id="IPR025158">
    <property type="entry name" value="Mg_chelat-rel_C"/>
</dbReference>
<dbReference type="RefSeq" id="WP_041123398.1">
    <property type="nucleotide sequence ID" value="NZ_JXRQ01000026.1"/>
</dbReference>
<dbReference type="Pfam" id="PF13335">
    <property type="entry name" value="Mg_chelatase_C"/>
    <property type="match status" value="1"/>
</dbReference>
<dbReference type="OrthoDB" id="9813147at2"/>
<reference evidence="2 3" key="1">
    <citation type="submission" date="2015-01" db="EMBL/GenBank/DDBJ databases">
        <title>Genome sequence of Jeotgalibacillus alimentarius.</title>
        <authorList>
            <person name="Goh K.M."/>
            <person name="Chan K.-G."/>
            <person name="Yaakop A.S."/>
            <person name="Ee R."/>
            <person name="Gan H.M."/>
            <person name="Chan C.S."/>
        </authorList>
    </citation>
    <scope>NUCLEOTIDE SEQUENCE [LARGE SCALE GENOMIC DNA]</scope>
    <source>
        <strain evidence="2 3">YKJ-13</strain>
    </source>
</reference>
<protein>
    <recommendedName>
        <fullName evidence="1">Mg chelatase-related protein C-terminal domain-containing protein</fullName>
    </recommendedName>
</protein>
<accession>A0A0C2V9F2</accession>
<evidence type="ECO:0000259" key="1">
    <source>
        <dbReference type="Pfam" id="PF13335"/>
    </source>
</evidence>
<dbReference type="Proteomes" id="UP000031950">
    <property type="component" value="Unassembled WGS sequence"/>
</dbReference>
<evidence type="ECO:0000313" key="3">
    <source>
        <dbReference type="Proteomes" id="UP000031950"/>
    </source>
</evidence>
<keyword evidence="3" id="KW-1185">Reference proteome</keyword>
<dbReference type="STRING" id="135826.KP77_28640"/>
<organism evidence="2 3">
    <name type="scientific">Jeotgalibacillus alimentarius</name>
    <dbReference type="NCBI Taxonomy" id="135826"/>
    <lineage>
        <taxon>Bacteria</taxon>
        <taxon>Bacillati</taxon>
        <taxon>Bacillota</taxon>
        <taxon>Bacilli</taxon>
        <taxon>Bacillales</taxon>
        <taxon>Caryophanaceae</taxon>
        <taxon>Jeotgalibacillus</taxon>
    </lineage>
</organism>
<feature type="domain" description="Mg chelatase-related protein C-terminal" evidence="1">
    <location>
        <begin position="7"/>
        <end position="91"/>
    </location>
</feature>
<dbReference type="PATRIC" id="fig|135826.4.peg.2847"/>
<dbReference type="AlphaFoldDB" id="A0A0C2V9F2"/>
<name>A0A0C2V9F2_9BACL</name>
<gene>
    <name evidence="2" type="ORF">KP77_28640</name>
</gene>
<evidence type="ECO:0000313" key="2">
    <source>
        <dbReference type="EMBL" id="KIL45572.1"/>
    </source>
</evidence>
<dbReference type="EMBL" id="JXRQ01000026">
    <property type="protein sequence ID" value="KIL45572.1"/>
    <property type="molecule type" value="Genomic_DNA"/>
</dbReference>
<proteinExistence type="predicted"/>
<comment type="caution">
    <text evidence="2">The sequence shown here is derived from an EMBL/GenBank/DDBJ whole genome shotgun (WGS) entry which is preliminary data.</text>
</comment>
<sequence length="104" mass="11805">MCSGQGAVIKARKIQRERYGANYTNGIVPIKLFEETTSFTIKQRKRVQDVSFAEKLSSRSAMKILRLAQTISDLNGEVEMSDQSVEEALQWKIKAAEVHQSLMR</sequence>